<dbReference type="HAMAP" id="MF_00378">
    <property type="entry name" value="Exonuc_7_L"/>
    <property type="match status" value="1"/>
</dbReference>
<dbReference type="GO" id="GO:0003676">
    <property type="term" value="F:nucleic acid binding"/>
    <property type="evidence" value="ECO:0007669"/>
    <property type="project" value="InterPro"/>
</dbReference>
<name>A0A8J3W5D1_9ACTN</name>
<comment type="caution">
    <text evidence="9">The sequence shown here is derived from an EMBL/GenBank/DDBJ whole genome shotgun (WGS) entry which is preliminary data.</text>
</comment>
<dbReference type="AlphaFoldDB" id="A0A8J3W5D1"/>
<evidence type="ECO:0000313" key="10">
    <source>
        <dbReference type="Proteomes" id="UP000616724"/>
    </source>
</evidence>
<feature type="domain" description="OB-fold nucleic acid binding" evidence="8">
    <location>
        <begin position="13"/>
        <end position="104"/>
    </location>
</feature>
<evidence type="ECO:0000256" key="2">
    <source>
        <dbReference type="ARBA" id="ARBA00022722"/>
    </source>
</evidence>
<evidence type="ECO:0000256" key="4">
    <source>
        <dbReference type="ARBA" id="ARBA00022839"/>
    </source>
</evidence>
<dbReference type="EC" id="3.1.11.6" evidence="5"/>
<evidence type="ECO:0000256" key="5">
    <source>
        <dbReference type="HAMAP-Rule" id="MF_00378"/>
    </source>
</evidence>
<dbReference type="PANTHER" id="PTHR30008:SF0">
    <property type="entry name" value="EXODEOXYRIBONUCLEASE 7 LARGE SUBUNIT"/>
    <property type="match status" value="1"/>
</dbReference>
<dbReference type="Proteomes" id="UP000616724">
    <property type="component" value="Unassembled WGS sequence"/>
</dbReference>
<protein>
    <recommendedName>
        <fullName evidence="5">Exodeoxyribonuclease 7 large subunit</fullName>
        <ecNumber evidence="5">3.1.11.6</ecNumber>
    </recommendedName>
    <alternativeName>
        <fullName evidence="5">Exodeoxyribonuclease VII large subunit</fullName>
        <shortName evidence="5">Exonuclease VII large subunit</shortName>
    </alternativeName>
</protein>
<feature type="domain" description="Exonuclease VII large subunit C-terminal" evidence="7">
    <location>
        <begin position="127"/>
        <end position="343"/>
    </location>
</feature>
<evidence type="ECO:0000259" key="8">
    <source>
        <dbReference type="Pfam" id="PF13742"/>
    </source>
</evidence>
<sequence>MSAKTTPEQPLPVRTVLQMVGGWIGKLGTIWVEGQITELTARGGTVFLTLRDPVANMSARVTCPRGVYEATVPRPVDGARVVMNLKPDFWVNRGSFAFTALEMRPVGVGELLARLERLRQVLAAEGLFSADRKRRLPFLPGTIGLICGRDSAAERDVLENARRRWPAVRFTVEQAAVQGPYAVGEVTEALRRLDADPDVEVIVIARGGGSMEDLLPFSDEALVRAVSACRTPVVSAIGHEQDSPLLDLVADVRASTPTDAAKKIVPDVGEQLTLIRQLRDRGRRVAGGWLEREMAWLTAVRSRPSLADPVREIERRAEQAEQLRDRARRALTGSLDRAEDSLHHLRARLVALSPAATLERGYAIVQRPSGEVVRRAAEVAPGDGLTLRFPDDRVAVRSEEPAT</sequence>
<comment type="similarity">
    <text evidence="5 6">Belongs to the XseA family.</text>
</comment>
<keyword evidence="10" id="KW-1185">Reference proteome</keyword>
<dbReference type="InterPro" id="IPR003753">
    <property type="entry name" value="Exonuc_VII_L"/>
</dbReference>
<evidence type="ECO:0000256" key="3">
    <source>
        <dbReference type="ARBA" id="ARBA00022801"/>
    </source>
</evidence>
<dbReference type="NCBIfam" id="TIGR00237">
    <property type="entry name" value="xseA"/>
    <property type="match status" value="1"/>
</dbReference>
<dbReference type="GO" id="GO:0005737">
    <property type="term" value="C:cytoplasm"/>
    <property type="evidence" value="ECO:0007669"/>
    <property type="project" value="UniProtKB-SubCell"/>
</dbReference>
<dbReference type="PANTHER" id="PTHR30008">
    <property type="entry name" value="EXODEOXYRIBONUCLEASE 7 LARGE SUBUNIT"/>
    <property type="match status" value="1"/>
</dbReference>
<dbReference type="InterPro" id="IPR020579">
    <property type="entry name" value="Exonuc_VII_lsu_C"/>
</dbReference>
<dbReference type="RefSeq" id="WP_203891901.1">
    <property type="nucleotide sequence ID" value="NZ_BOOH01000028.1"/>
</dbReference>
<evidence type="ECO:0000256" key="1">
    <source>
        <dbReference type="ARBA" id="ARBA00022490"/>
    </source>
</evidence>
<comment type="subunit">
    <text evidence="5">Heterooligomer composed of large and small subunits.</text>
</comment>
<accession>A0A8J3W5D1</accession>
<dbReference type="GO" id="GO:0006308">
    <property type="term" value="P:DNA catabolic process"/>
    <property type="evidence" value="ECO:0007669"/>
    <property type="project" value="UniProtKB-UniRule"/>
</dbReference>
<keyword evidence="4 5" id="KW-0269">Exonuclease</keyword>
<comment type="function">
    <text evidence="5">Bidirectionally degrades single-stranded DNA into large acid-insoluble oligonucleotides, which are then degraded further into small acid-soluble oligonucleotides.</text>
</comment>
<proteinExistence type="inferred from homology"/>
<dbReference type="GO" id="GO:0009318">
    <property type="term" value="C:exodeoxyribonuclease VII complex"/>
    <property type="evidence" value="ECO:0007669"/>
    <property type="project" value="UniProtKB-UniRule"/>
</dbReference>
<evidence type="ECO:0000259" key="7">
    <source>
        <dbReference type="Pfam" id="PF02601"/>
    </source>
</evidence>
<dbReference type="Pfam" id="PF13742">
    <property type="entry name" value="tRNA_anti_2"/>
    <property type="match status" value="1"/>
</dbReference>
<dbReference type="CDD" id="cd04489">
    <property type="entry name" value="ExoVII_LU_OBF"/>
    <property type="match status" value="1"/>
</dbReference>
<dbReference type="GO" id="GO:0008855">
    <property type="term" value="F:exodeoxyribonuclease VII activity"/>
    <property type="evidence" value="ECO:0007669"/>
    <property type="project" value="UniProtKB-UniRule"/>
</dbReference>
<comment type="subcellular location">
    <subcellularLocation>
        <location evidence="5 6">Cytoplasm</location>
    </subcellularLocation>
</comment>
<dbReference type="InterPro" id="IPR025824">
    <property type="entry name" value="OB-fold_nuc-bd_dom"/>
</dbReference>
<dbReference type="EMBL" id="BOOH01000028">
    <property type="protein sequence ID" value="GIH77329.1"/>
    <property type="molecule type" value="Genomic_DNA"/>
</dbReference>
<comment type="catalytic activity">
    <reaction evidence="5 6">
        <text>Exonucleolytic cleavage in either 5'- to 3'- or 3'- to 5'-direction to yield nucleoside 5'-phosphates.</text>
        <dbReference type="EC" id="3.1.11.6"/>
    </reaction>
</comment>
<reference evidence="9 10" key="1">
    <citation type="submission" date="2021-01" db="EMBL/GenBank/DDBJ databases">
        <title>Whole genome shotgun sequence of Planobispora longispora NBRC 13918.</title>
        <authorList>
            <person name="Komaki H."/>
            <person name="Tamura T."/>
        </authorList>
    </citation>
    <scope>NUCLEOTIDE SEQUENCE [LARGE SCALE GENOMIC DNA]</scope>
    <source>
        <strain evidence="9 10">NBRC 13918</strain>
    </source>
</reference>
<keyword evidence="3 5" id="KW-0378">Hydrolase</keyword>
<evidence type="ECO:0000313" key="9">
    <source>
        <dbReference type="EMBL" id="GIH77329.1"/>
    </source>
</evidence>
<organism evidence="9 10">
    <name type="scientific">Planobispora longispora</name>
    <dbReference type="NCBI Taxonomy" id="28887"/>
    <lineage>
        <taxon>Bacteria</taxon>
        <taxon>Bacillati</taxon>
        <taxon>Actinomycetota</taxon>
        <taxon>Actinomycetes</taxon>
        <taxon>Streptosporangiales</taxon>
        <taxon>Streptosporangiaceae</taxon>
        <taxon>Planobispora</taxon>
    </lineage>
</organism>
<keyword evidence="2 5" id="KW-0540">Nuclease</keyword>
<gene>
    <name evidence="5 9" type="primary">xseA</name>
    <name evidence="9" type="ORF">Plo01_37580</name>
</gene>
<dbReference type="Pfam" id="PF02601">
    <property type="entry name" value="Exonuc_VII_L"/>
    <property type="match status" value="1"/>
</dbReference>
<evidence type="ECO:0000256" key="6">
    <source>
        <dbReference type="RuleBase" id="RU004355"/>
    </source>
</evidence>
<keyword evidence="1 5" id="KW-0963">Cytoplasm</keyword>